<dbReference type="AlphaFoldDB" id="A0A4C1YEZ6"/>
<sequence>MDAVADDASKSYRKPDDEAIR</sequence>
<evidence type="ECO:0000313" key="3">
    <source>
        <dbReference type="Proteomes" id="UP000299102"/>
    </source>
</evidence>
<protein>
    <submittedName>
        <fullName evidence="2">Uncharacterized protein</fullName>
    </submittedName>
</protein>
<organism evidence="2 3">
    <name type="scientific">Eumeta variegata</name>
    <name type="common">Bagworm moth</name>
    <name type="synonym">Eumeta japonica</name>
    <dbReference type="NCBI Taxonomy" id="151549"/>
    <lineage>
        <taxon>Eukaryota</taxon>
        <taxon>Metazoa</taxon>
        <taxon>Ecdysozoa</taxon>
        <taxon>Arthropoda</taxon>
        <taxon>Hexapoda</taxon>
        <taxon>Insecta</taxon>
        <taxon>Pterygota</taxon>
        <taxon>Neoptera</taxon>
        <taxon>Endopterygota</taxon>
        <taxon>Lepidoptera</taxon>
        <taxon>Glossata</taxon>
        <taxon>Ditrysia</taxon>
        <taxon>Tineoidea</taxon>
        <taxon>Psychidae</taxon>
        <taxon>Oiketicinae</taxon>
        <taxon>Eumeta</taxon>
    </lineage>
</organism>
<feature type="compositionally biased region" description="Basic and acidic residues" evidence="1">
    <location>
        <begin position="7"/>
        <end position="21"/>
    </location>
</feature>
<reference evidence="2 3" key="1">
    <citation type="journal article" date="2019" name="Commun. Biol.">
        <title>The bagworm genome reveals a unique fibroin gene that provides high tensile strength.</title>
        <authorList>
            <person name="Kono N."/>
            <person name="Nakamura H."/>
            <person name="Ohtoshi R."/>
            <person name="Tomita M."/>
            <person name="Numata K."/>
            <person name="Arakawa K."/>
        </authorList>
    </citation>
    <scope>NUCLEOTIDE SEQUENCE [LARGE SCALE GENOMIC DNA]</scope>
</reference>
<name>A0A4C1YEZ6_EUMVA</name>
<gene>
    <name evidence="2" type="ORF">EVAR_41131_1</name>
</gene>
<dbReference type="Proteomes" id="UP000299102">
    <property type="component" value="Unassembled WGS sequence"/>
</dbReference>
<proteinExistence type="predicted"/>
<evidence type="ECO:0000256" key="1">
    <source>
        <dbReference type="SAM" id="MobiDB-lite"/>
    </source>
</evidence>
<accession>A0A4C1YEZ6</accession>
<feature type="region of interest" description="Disordered" evidence="1">
    <location>
        <begin position="1"/>
        <end position="21"/>
    </location>
</feature>
<feature type="non-terminal residue" evidence="2">
    <location>
        <position position="21"/>
    </location>
</feature>
<dbReference type="EMBL" id="BGZK01001161">
    <property type="protein sequence ID" value="GBP72915.1"/>
    <property type="molecule type" value="Genomic_DNA"/>
</dbReference>
<comment type="caution">
    <text evidence="2">The sequence shown here is derived from an EMBL/GenBank/DDBJ whole genome shotgun (WGS) entry which is preliminary data.</text>
</comment>
<evidence type="ECO:0000313" key="2">
    <source>
        <dbReference type="EMBL" id="GBP72915.1"/>
    </source>
</evidence>
<keyword evidence="3" id="KW-1185">Reference proteome</keyword>